<sequence>MKFFFLHFRFVYRNELPRAYRKRLTIHYCIIGVLCLVISILIGVIVIITSSPDQILVEKTRSHSKRHHTRPSEAKKHIGVFTEITESETQSIIKYLKVNASLQLSDPTTARPNSNFVHTIELKLAPKEQVLKYLDHDGPTPVRSAFVSIFKGASVTPVVEEYEVGPLPNITYAHLLNTTSRKTRIPFNVRPFSMVEFRSIYTDILPVVAKKANFLLNESYGAEFGKHCGDRCLKFSMTPISSAYLAKGERKAWFWFAYDLEFYTLHPLDFQFLVDMTDINPSNWQVQSVWYCSTLFDSLDELLEKYRQNTINKTRVPYPAAKEEELLTSLHLRGDAFPKLNLEAPRQFEPNGPRYTIEDDEVTYMQWKFTYKMSPTIGLQLFNIRFKGERIAYELSMQEIAVLYAANSPASSMLYFADSAGLFGTRTRGLLPGVDCPDYAHFQDIEIYTSNNGGYRRFEKAMCIFEQNNLMPLRRHRAYGKIGAFYGGLLDINLVVRIVISVINYDYVTDFIFHTNGAVEVKVASTGYLASGFYTPAEEQYGTRIRENVIAHLHHHLFHFKADIDIKGTANRFSTWTIKTENKTDEWSSAPQNWHIQTKIKKSLKHSELSAVHKYNFNHPKYLIFSNANQTDKLGNQKSYRLKINGISKMKLPRDQGFEPSVSWSRYQMAVTKQKDSEYTSSSVYAMWDARDPVVNFQKYLDDNENIVDEDLVSWITLGTYHIPQTEHMPNTPTVGGHLSFMLTPFNYFEEDPSMSSRDAIRISPKDKTRPLDGANVERYDMPAGTSCVKDTESLENMLTNSSRFLFF</sequence>
<comment type="caution">
    <text evidence="13">The sequence shown here is derived from an EMBL/GenBank/DDBJ whole genome shotgun (WGS) entry which is preliminary data.</text>
</comment>
<name>A0AAN8KA53_PATCE</name>
<dbReference type="Pfam" id="PF02728">
    <property type="entry name" value="Cu_amine_oxidN3"/>
    <property type="match status" value="1"/>
</dbReference>
<proteinExistence type="inferred from homology"/>
<dbReference type="EMBL" id="JAZGQO010000003">
    <property type="protein sequence ID" value="KAK6188976.1"/>
    <property type="molecule type" value="Genomic_DNA"/>
</dbReference>
<evidence type="ECO:0000256" key="2">
    <source>
        <dbReference type="ARBA" id="ARBA00022723"/>
    </source>
</evidence>
<evidence type="ECO:0000256" key="5">
    <source>
        <dbReference type="ARBA" id="ARBA00023008"/>
    </source>
</evidence>
<comment type="similarity">
    <text evidence="1 8">Belongs to the copper/topaquinone oxidase family.</text>
</comment>
<feature type="transmembrane region" description="Helical" evidence="9">
    <location>
        <begin position="26"/>
        <end position="48"/>
    </location>
</feature>
<dbReference type="InterPro" id="IPR036460">
    <property type="entry name" value="Cu_amine_oxidase_C_sf"/>
</dbReference>
<keyword evidence="3 6" id="KW-0801">TPQ</keyword>
<evidence type="ECO:0000259" key="11">
    <source>
        <dbReference type="Pfam" id="PF02727"/>
    </source>
</evidence>
<keyword evidence="2 8" id="KW-0479">Metal-binding</keyword>
<dbReference type="GO" id="GO:0005886">
    <property type="term" value="C:plasma membrane"/>
    <property type="evidence" value="ECO:0007669"/>
    <property type="project" value="TreeGrafter"/>
</dbReference>
<dbReference type="Proteomes" id="UP001347796">
    <property type="component" value="Unassembled WGS sequence"/>
</dbReference>
<feature type="domain" description="Copper amine oxidase N2-terminal" evidence="11">
    <location>
        <begin position="100"/>
        <end position="172"/>
    </location>
</feature>
<evidence type="ECO:0000313" key="14">
    <source>
        <dbReference type="Proteomes" id="UP001347796"/>
    </source>
</evidence>
<dbReference type="InterPro" id="IPR015800">
    <property type="entry name" value="Cu_amine_oxidase_N2"/>
</dbReference>
<evidence type="ECO:0000256" key="7">
    <source>
        <dbReference type="PIRSR" id="PIRSR600269-51"/>
    </source>
</evidence>
<dbReference type="PROSITE" id="PS01164">
    <property type="entry name" value="COPPER_AMINE_OXID_1"/>
    <property type="match status" value="1"/>
</dbReference>
<dbReference type="InterPro" id="IPR015798">
    <property type="entry name" value="Cu_amine_oxidase_C"/>
</dbReference>
<keyword evidence="4 8" id="KW-0560">Oxidoreductase</keyword>
<feature type="active site" description="Schiff-base intermediate with substrate; via topaquinone" evidence="6">
    <location>
        <position position="505"/>
    </location>
</feature>
<comment type="cofactor">
    <cofactor evidence="8">
        <name>Cu cation</name>
        <dbReference type="ChEBI" id="CHEBI:23378"/>
    </cofactor>
    <text evidence="8">Contains 1 topaquinone per subunit.</text>
</comment>
<reference evidence="13 14" key="1">
    <citation type="submission" date="2024-01" db="EMBL/GenBank/DDBJ databases">
        <title>The genome of the rayed Mediterranean limpet Patella caerulea (Linnaeus, 1758).</title>
        <authorList>
            <person name="Anh-Thu Weber A."/>
            <person name="Halstead-Nussloch G."/>
        </authorList>
    </citation>
    <scope>NUCLEOTIDE SEQUENCE [LARGE SCALE GENOMIC DNA]</scope>
    <source>
        <strain evidence="13">AATW-2023a</strain>
        <tissue evidence="13">Whole specimen</tissue>
    </source>
</reference>
<dbReference type="GO" id="GO:0005507">
    <property type="term" value="F:copper ion binding"/>
    <property type="evidence" value="ECO:0007669"/>
    <property type="project" value="InterPro"/>
</dbReference>
<dbReference type="EC" id="1.4.3.-" evidence="8"/>
<keyword evidence="14" id="KW-1185">Reference proteome</keyword>
<keyword evidence="9" id="KW-1133">Transmembrane helix</keyword>
<dbReference type="InterPro" id="IPR000269">
    <property type="entry name" value="Cu_amine_oxidase"/>
</dbReference>
<dbReference type="PANTHER" id="PTHR10638:SF20">
    <property type="entry name" value="AMINE OXIDASE"/>
    <property type="match status" value="1"/>
</dbReference>
<feature type="active site" description="Proton acceptor" evidence="6">
    <location>
        <position position="418"/>
    </location>
</feature>
<dbReference type="GO" id="GO:0048038">
    <property type="term" value="F:quinone binding"/>
    <property type="evidence" value="ECO:0007669"/>
    <property type="project" value="InterPro"/>
</dbReference>
<evidence type="ECO:0000313" key="13">
    <source>
        <dbReference type="EMBL" id="KAK6188976.1"/>
    </source>
</evidence>
<evidence type="ECO:0000256" key="9">
    <source>
        <dbReference type="SAM" id="Phobius"/>
    </source>
</evidence>
<dbReference type="Pfam" id="PF01179">
    <property type="entry name" value="Cu_amine_oxid"/>
    <property type="match status" value="1"/>
</dbReference>
<comment type="PTM">
    <text evidence="7 8">Topaquinone (TPQ) is generated by copper-dependent autoxidation of a specific tyrosyl residue.</text>
</comment>
<dbReference type="InterPro" id="IPR049948">
    <property type="entry name" value="Cu_Am_ox_TPQ-bd"/>
</dbReference>
<dbReference type="InterPro" id="IPR016182">
    <property type="entry name" value="Cu_amine_oxidase_N-reg"/>
</dbReference>
<keyword evidence="9" id="KW-0472">Membrane</keyword>
<dbReference type="SUPFAM" id="SSF49998">
    <property type="entry name" value="Amine oxidase catalytic domain"/>
    <property type="match status" value="1"/>
</dbReference>
<feature type="domain" description="Copper amine oxidase N3-terminal" evidence="12">
    <location>
        <begin position="222"/>
        <end position="291"/>
    </location>
</feature>
<dbReference type="PANTHER" id="PTHR10638">
    <property type="entry name" value="COPPER AMINE OXIDASE"/>
    <property type="match status" value="1"/>
</dbReference>
<feature type="domain" description="Copper amine oxidase catalytic" evidence="10">
    <location>
        <begin position="346"/>
        <end position="755"/>
    </location>
</feature>
<dbReference type="GO" id="GO:0009308">
    <property type="term" value="P:amine metabolic process"/>
    <property type="evidence" value="ECO:0007669"/>
    <property type="project" value="UniProtKB-UniRule"/>
</dbReference>
<evidence type="ECO:0000256" key="6">
    <source>
        <dbReference type="PIRSR" id="PIRSR600269-50"/>
    </source>
</evidence>
<dbReference type="PRINTS" id="PR00766">
    <property type="entry name" value="CUDAOXIDASE"/>
</dbReference>
<feature type="modified residue" description="2',4',5'-topaquinone" evidence="7">
    <location>
        <position position="505"/>
    </location>
</feature>
<evidence type="ECO:0000256" key="8">
    <source>
        <dbReference type="RuleBase" id="RU000672"/>
    </source>
</evidence>
<gene>
    <name evidence="13" type="ORF">SNE40_005040</name>
</gene>
<dbReference type="FunFam" id="2.70.98.20:FF:000002">
    <property type="entry name" value="Amine oxidase"/>
    <property type="match status" value="1"/>
</dbReference>
<dbReference type="GO" id="GO:0008131">
    <property type="term" value="F:primary methylamine oxidase activity"/>
    <property type="evidence" value="ECO:0007669"/>
    <property type="project" value="InterPro"/>
</dbReference>
<dbReference type="InterPro" id="IPR015802">
    <property type="entry name" value="Cu_amine_oxidase_N3"/>
</dbReference>
<dbReference type="Pfam" id="PF02727">
    <property type="entry name" value="Cu_amine_oxidN2"/>
    <property type="match status" value="1"/>
</dbReference>
<keyword evidence="9" id="KW-0812">Transmembrane</keyword>
<dbReference type="Gene3D" id="2.70.98.20">
    <property type="entry name" value="Copper amine oxidase, catalytic domain"/>
    <property type="match status" value="1"/>
</dbReference>
<protein>
    <recommendedName>
        <fullName evidence="8">Amine oxidase</fullName>
        <ecNumber evidence="8">1.4.3.-</ecNumber>
    </recommendedName>
</protein>
<evidence type="ECO:0000256" key="3">
    <source>
        <dbReference type="ARBA" id="ARBA00022772"/>
    </source>
</evidence>
<organism evidence="13 14">
    <name type="scientific">Patella caerulea</name>
    <name type="common">Rayed Mediterranean limpet</name>
    <dbReference type="NCBI Taxonomy" id="87958"/>
    <lineage>
        <taxon>Eukaryota</taxon>
        <taxon>Metazoa</taxon>
        <taxon>Spiralia</taxon>
        <taxon>Lophotrochozoa</taxon>
        <taxon>Mollusca</taxon>
        <taxon>Gastropoda</taxon>
        <taxon>Patellogastropoda</taxon>
        <taxon>Patelloidea</taxon>
        <taxon>Patellidae</taxon>
        <taxon>Patella</taxon>
    </lineage>
</organism>
<evidence type="ECO:0000259" key="12">
    <source>
        <dbReference type="Pfam" id="PF02728"/>
    </source>
</evidence>
<dbReference type="Gene3D" id="3.10.450.40">
    <property type="match status" value="2"/>
</dbReference>
<evidence type="ECO:0000256" key="4">
    <source>
        <dbReference type="ARBA" id="ARBA00023002"/>
    </source>
</evidence>
<evidence type="ECO:0000256" key="1">
    <source>
        <dbReference type="ARBA" id="ARBA00007983"/>
    </source>
</evidence>
<accession>A0AAN8KA53</accession>
<dbReference type="AlphaFoldDB" id="A0AAN8KA53"/>
<evidence type="ECO:0000259" key="10">
    <source>
        <dbReference type="Pfam" id="PF01179"/>
    </source>
</evidence>
<keyword evidence="5 8" id="KW-0186">Copper</keyword>
<dbReference type="SUPFAM" id="SSF54416">
    <property type="entry name" value="Amine oxidase N-terminal region"/>
    <property type="match status" value="2"/>
</dbReference>